<accession>A0A7Z0DAS6</accession>
<dbReference type="InterPro" id="IPR002563">
    <property type="entry name" value="Flavin_Rdtase-like_dom"/>
</dbReference>
<dbReference type="InterPro" id="IPR012349">
    <property type="entry name" value="Split_barrel_FMN-bd"/>
</dbReference>
<evidence type="ECO:0000313" key="3">
    <source>
        <dbReference type="EMBL" id="NYI72149.1"/>
    </source>
</evidence>
<proteinExistence type="predicted"/>
<evidence type="ECO:0000259" key="2">
    <source>
        <dbReference type="SMART" id="SM00903"/>
    </source>
</evidence>
<dbReference type="SMART" id="SM00903">
    <property type="entry name" value="Flavin_Reduct"/>
    <property type="match status" value="1"/>
</dbReference>
<keyword evidence="4" id="KW-1185">Reference proteome</keyword>
<sequence>MSGVPDPETREGLSVDEFKAVFRQHPAGVCVITLADPERLVGFTATSVISVAAEPALLAFSIDSGSSSWPAIERAEHVVVNFLGHHQAELATRFATSGIDRFAGRGWRRLPTGEPVINDSAGWIRARIAGQIPAASSRLVLLEALTARIGGGPPLVYRDRDYHRLLPALRPAGG</sequence>
<name>A0A7Z0DAS6_9ACTN</name>
<keyword evidence="1" id="KW-0560">Oxidoreductase</keyword>
<dbReference type="GO" id="GO:0042602">
    <property type="term" value="F:riboflavin reductase (NADPH) activity"/>
    <property type="evidence" value="ECO:0007669"/>
    <property type="project" value="TreeGrafter"/>
</dbReference>
<reference evidence="3 4" key="1">
    <citation type="submission" date="2020-07" db="EMBL/GenBank/DDBJ databases">
        <title>Sequencing the genomes of 1000 actinobacteria strains.</title>
        <authorList>
            <person name="Klenk H.-P."/>
        </authorList>
    </citation>
    <scope>NUCLEOTIDE SEQUENCE [LARGE SCALE GENOMIC DNA]</scope>
    <source>
        <strain evidence="3 4">DSM 103164</strain>
    </source>
</reference>
<dbReference type="EMBL" id="JACBZS010000001">
    <property type="protein sequence ID" value="NYI72149.1"/>
    <property type="molecule type" value="Genomic_DNA"/>
</dbReference>
<feature type="domain" description="Flavin reductase like" evidence="2">
    <location>
        <begin position="22"/>
        <end position="164"/>
    </location>
</feature>
<dbReference type="GO" id="GO:0006208">
    <property type="term" value="P:pyrimidine nucleobase catabolic process"/>
    <property type="evidence" value="ECO:0007669"/>
    <property type="project" value="TreeGrafter"/>
</dbReference>
<organism evidence="3 4">
    <name type="scientific">Naumannella cuiyingiana</name>
    <dbReference type="NCBI Taxonomy" id="1347891"/>
    <lineage>
        <taxon>Bacteria</taxon>
        <taxon>Bacillati</taxon>
        <taxon>Actinomycetota</taxon>
        <taxon>Actinomycetes</taxon>
        <taxon>Propionibacteriales</taxon>
        <taxon>Propionibacteriaceae</taxon>
        <taxon>Naumannella</taxon>
    </lineage>
</organism>
<evidence type="ECO:0000313" key="4">
    <source>
        <dbReference type="Proteomes" id="UP000527616"/>
    </source>
</evidence>
<comment type="caution">
    <text evidence="3">The sequence shown here is derived from an EMBL/GenBank/DDBJ whole genome shotgun (WGS) entry which is preliminary data.</text>
</comment>
<dbReference type="Gene3D" id="2.30.110.10">
    <property type="entry name" value="Electron Transport, Fmn-binding Protein, Chain A"/>
    <property type="match status" value="1"/>
</dbReference>
<dbReference type="SUPFAM" id="SSF50475">
    <property type="entry name" value="FMN-binding split barrel"/>
    <property type="match status" value="1"/>
</dbReference>
<dbReference type="RefSeq" id="WP_179445883.1">
    <property type="nucleotide sequence ID" value="NZ_JACBZS010000001.1"/>
</dbReference>
<protein>
    <submittedName>
        <fullName evidence="3">Flavin reductase (DIM6/NTAB) family NADH-FMN oxidoreductase RutF</fullName>
    </submittedName>
</protein>
<dbReference type="GO" id="GO:0010181">
    <property type="term" value="F:FMN binding"/>
    <property type="evidence" value="ECO:0007669"/>
    <property type="project" value="InterPro"/>
</dbReference>
<dbReference type="AlphaFoldDB" id="A0A7Z0DAS6"/>
<dbReference type="PANTHER" id="PTHR30466">
    <property type="entry name" value="FLAVIN REDUCTASE"/>
    <property type="match status" value="1"/>
</dbReference>
<dbReference type="InterPro" id="IPR050268">
    <property type="entry name" value="NADH-dep_flavin_reductase"/>
</dbReference>
<dbReference type="PANTHER" id="PTHR30466:SF1">
    <property type="entry name" value="FMN REDUCTASE (NADH) RUTF"/>
    <property type="match status" value="1"/>
</dbReference>
<gene>
    <name evidence="3" type="ORF">GGQ54_002709</name>
</gene>
<dbReference type="Pfam" id="PF01613">
    <property type="entry name" value="Flavin_Reduct"/>
    <property type="match status" value="1"/>
</dbReference>
<evidence type="ECO:0000256" key="1">
    <source>
        <dbReference type="ARBA" id="ARBA00023002"/>
    </source>
</evidence>
<dbReference type="Proteomes" id="UP000527616">
    <property type="component" value="Unassembled WGS sequence"/>
</dbReference>